<sequence>MAFKTLNEGNNPVAVGRERLLGLVIVGLSGDELVQAALHLRRDSTRGHYPIFADTQAWPGQEASQGPILDCLLDGYVTGEDDALTRAEQYWAAAADKTDLPVHNSDARLLSYLLMRPDIDLAPIRDWASPEIYRYPLIEAFGVTDCAELLNRLAARGLIRRQSIVERLRLCPACHGGHALFVDICPNCEGLEIEQDQSLHCFTCGHVAGERAFLAGAALQCPNCRTRLRHIGTDYDRPMEHYGCRQCNERFIDPTIVARCSICNHQTRPERLITREIGRYTLTEQGRVCVLAGMTDEMPSPVLPDGLITPPAFEYLLSWQSALADHHRQCFFTLLMLRMRRRDASSDAPADTQLARKLHELSQRIHHALEAGELATRTQEGEFWILMPQAGEERVRELMQTLETWLTDDSGRPIAGVDLQARMMASNDPRASGADGAALMQRLASTTTERAHA</sequence>
<dbReference type="InterPro" id="IPR040572">
    <property type="entry name" value="TackOD1"/>
</dbReference>
<feature type="domain" description="Thaumarchaeal output" evidence="1">
    <location>
        <begin position="103"/>
        <end position="282"/>
    </location>
</feature>
<dbReference type="Proteomes" id="UP001556709">
    <property type="component" value="Unassembled WGS sequence"/>
</dbReference>
<gene>
    <name evidence="2" type="ORF">V6X73_00230</name>
</gene>
<dbReference type="RefSeq" id="WP_367958331.1">
    <property type="nucleotide sequence ID" value="NZ_JBAKFK010000001.1"/>
</dbReference>
<name>A0ABV3TBU1_9GAMM</name>
<dbReference type="Pfam" id="PF18551">
    <property type="entry name" value="TackOD1"/>
    <property type="match status" value="1"/>
</dbReference>
<organism evidence="2 3">
    <name type="scientific">Spiribacter pallidus</name>
    <dbReference type="NCBI Taxonomy" id="1987936"/>
    <lineage>
        <taxon>Bacteria</taxon>
        <taxon>Pseudomonadati</taxon>
        <taxon>Pseudomonadota</taxon>
        <taxon>Gammaproteobacteria</taxon>
        <taxon>Chromatiales</taxon>
        <taxon>Ectothiorhodospiraceae</taxon>
        <taxon>Spiribacter</taxon>
    </lineage>
</organism>
<evidence type="ECO:0000313" key="2">
    <source>
        <dbReference type="EMBL" id="MEX0468166.1"/>
    </source>
</evidence>
<accession>A0ABV3TBU1</accession>
<reference evidence="2 3" key="1">
    <citation type="submission" date="2024-02" db="EMBL/GenBank/DDBJ databases">
        <title>New especies of Spiribacter isolated from saline water.</title>
        <authorList>
            <person name="Leon M.J."/>
            <person name="De La Haba R."/>
            <person name="Sanchez-Porro C."/>
            <person name="Ventosa A."/>
        </authorList>
    </citation>
    <scope>NUCLEOTIDE SEQUENCE [LARGE SCALE GENOMIC DNA]</scope>
    <source>
        <strain evidence="3">ag22IC6-390</strain>
    </source>
</reference>
<evidence type="ECO:0000313" key="3">
    <source>
        <dbReference type="Proteomes" id="UP001556709"/>
    </source>
</evidence>
<dbReference type="EMBL" id="JBAKFM010000001">
    <property type="protein sequence ID" value="MEX0468166.1"/>
    <property type="molecule type" value="Genomic_DNA"/>
</dbReference>
<evidence type="ECO:0000259" key="1">
    <source>
        <dbReference type="Pfam" id="PF18551"/>
    </source>
</evidence>
<keyword evidence="3" id="KW-1185">Reference proteome</keyword>
<proteinExistence type="predicted"/>
<protein>
    <recommendedName>
        <fullName evidence="1">Thaumarchaeal output domain-containing protein</fullName>
    </recommendedName>
</protein>
<comment type="caution">
    <text evidence="2">The sequence shown here is derived from an EMBL/GenBank/DDBJ whole genome shotgun (WGS) entry which is preliminary data.</text>
</comment>